<dbReference type="AlphaFoldDB" id="A0A9I9EHW6"/>
<name>A0A9I9EHW6_CUCME</name>
<reference evidence="1" key="1">
    <citation type="submission" date="2023-03" db="UniProtKB">
        <authorList>
            <consortium name="EnsemblPlants"/>
        </authorList>
    </citation>
    <scope>IDENTIFICATION</scope>
</reference>
<dbReference type="EnsemblPlants" id="MELO3C033652.2.1">
    <property type="protein sequence ID" value="MELO3C033652.2.1"/>
    <property type="gene ID" value="MELO3C033652.2"/>
</dbReference>
<organism evidence="1">
    <name type="scientific">Cucumis melo</name>
    <name type="common">Muskmelon</name>
    <dbReference type="NCBI Taxonomy" id="3656"/>
    <lineage>
        <taxon>Eukaryota</taxon>
        <taxon>Viridiplantae</taxon>
        <taxon>Streptophyta</taxon>
        <taxon>Embryophyta</taxon>
        <taxon>Tracheophyta</taxon>
        <taxon>Spermatophyta</taxon>
        <taxon>Magnoliopsida</taxon>
        <taxon>eudicotyledons</taxon>
        <taxon>Gunneridae</taxon>
        <taxon>Pentapetalae</taxon>
        <taxon>rosids</taxon>
        <taxon>fabids</taxon>
        <taxon>Cucurbitales</taxon>
        <taxon>Cucurbitaceae</taxon>
        <taxon>Benincaseae</taxon>
        <taxon>Cucumis</taxon>
    </lineage>
</organism>
<evidence type="ECO:0000313" key="1">
    <source>
        <dbReference type="EnsemblPlants" id="MELO3C033652.2.1"/>
    </source>
</evidence>
<sequence>MVEAPSLGMEFNRVLLDFQFQSKMPFLDFNLRPIRIIS</sequence>
<protein>
    <submittedName>
        <fullName evidence="1">Uncharacterized protein</fullName>
    </submittedName>
</protein>
<accession>A0A9I9EHW6</accession>
<proteinExistence type="predicted"/>
<dbReference type="Gramene" id="MELO3C033652.2.1">
    <property type="protein sequence ID" value="MELO3C033652.2.1"/>
    <property type="gene ID" value="MELO3C033652.2"/>
</dbReference>